<keyword evidence="2" id="KW-1185">Reference proteome</keyword>
<evidence type="ECO:0000313" key="2">
    <source>
        <dbReference type="Proteomes" id="UP000775872"/>
    </source>
</evidence>
<dbReference type="EMBL" id="CABFOC020000056">
    <property type="protein sequence ID" value="CAH0055422.1"/>
    <property type="molecule type" value="Genomic_DNA"/>
</dbReference>
<name>A0A9N9ZH63_9HYPO</name>
<sequence length="73" mass="8132">MVKGQSKETNRMSDWNPAVDDTIMHLARIHAFVPSSLGGTRLANYQPPFWTTAALALHPQHSPTSIVTYGRKK</sequence>
<organism evidence="1 2">
    <name type="scientific">Clonostachys solani</name>
    <dbReference type="NCBI Taxonomy" id="160281"/>
    <lineage>
        <taxon>Eukaryota</taxon>
        <taxon>Fungi</taxon>
        <taxon>Dikarya</taxon>
        <taxon>Ascomycota</taxon>
        <taxon>Pezizomycotina</taxon>
        <taxon>Sordariomycetes</taxon>
        <taxon>Hypocreomycetidae</taxon>
        <taxon>Hypocreales</taxon>
        <taxon>Bionectriaceae</taxon>
        <taxon>Clonostachys</taxon>
    </lineage>
</organism>
<protein>
    <submittedName>
        <fullName evidence="1">Uncharacterized protein</fullName>
    </submittedName>
</protein>
<comment type="caution">
    <text evidence="1">The sequence shown here is derived from an EMBL/GenBank/DDBJ whole genome shotgun (WGS) entry which is preliminary data.</text>
</comment>
<gene>
    <name evidence="1" type="ORF">CSOL1703_00017525</name>
</gene>
<evidence type="ECO:0000313" key="1">
    <source>
        <dbReference type="EMBL" id="CAH0055422.1"/>
    </source>
</evidence>
<dbReference type="Proteomes" id="UP000775872">
    <property type="component" value="Unassembled WGS sequence"/>
</dbReference>
<reference evidence="1" key="1">
    <citation type="submission" date="2021-10" db="EMBL/GenBank/DDBJ databases">
        <authorList>
            <person name="Piombo E."/>
        </authorList>
    </citation>
    <scope>NUCLEOTIDE SEQUENCE</scope>
</reference>
<dbReference type="AlphaFoldDB" id="A0A9N9ZH63"/>
<proteinExistence type="predicted"/>
<accession>A0A9N9ZH63</accession>